<accession>A0A1H9JCH9</accession>
<evidence type="ECO:0000256" key="2">
    <source>
        <dbReference type="ARBA" id="ARBA00022475"/>
    </source>
</evidence>
<feature type="domain" description="Cytochrome c" evidence="11">
    <location>
        <begin position="387"/>
        <end position="474"/>
    </location>
</feature>
<feature type="transmembrane region" description="Helical" evidence="10">
    <location>
        <begin position="199"/>
        <end position="219"/>
    </location>
</feature>
<protein>
    <recommendedName>
        <fullName evidence="10">Copper resistance protein D</fullName>
    </recommendedName>
</protein>
<keyword evidence="4 10" id="KW-0812">Transmembrane</keyword>
<evidence type="ECO:0000259" key="11">
    <source>
        <dbReference type="PROSITE" id="PS51007"/>
    </source>
</evidence>
<feature type="transmembrane region" description="Helical" evidence="10">
    <location>
        <begin position="353"/>
        <end position="373"/>
    </location>
</feature>
<dbReference type="STRING" id="489703.SAMN04488038_111106"/>
<dbReference type="SUPFAM" id="SSF52833">
    <property type="entry name" value="Thioredoxin-like"/>
    <property type="match status" value="1"/>
</dbReference>
<keyword evidence="7 9" id="KW-0408">Iron</keyword>
<feature type="transmembrane region" description="Helical" evidence="10">
    <location>
        <begin position="14"/>
        <end position="31"/>
    </location>
</feature>
<name>A0A1H9JCH9_9GAMM</name>
<comment type="similarity">
    <text evidence="10">Belongs to the CopD family.</text>
</comment>
<keyword evidence="6 10" id="KW-1133">Transmembrane helix</keyword>
<dbReference type="PROSITE" id="PS51007">
    <property type="entry name" value="CYTC"/>
    <property type="match status" value="1"/>
</dbReference>
<dbReference type="OrthoDB" id="8215804at2"/>
<keyword evidence="13" id="KW-1185">Reference proteome</keyword>
<evidence type="ECO:0000313" key="13">
    <source>
        <dbReference type="Proteomes" id="UP000199233"/>
    </source>
</evidence>
<dbReference type="SUPFAM" id="SSF46626">
    <property type="entry name" value="Cytochrome c"/>
    <property type="match status" value="1"/>
</dbReference>
<evidence type="ECO:0000256" key="3">
    <source>
        <dbReference type="ARBA" id="ARBA00022617"/>
    </source>
</evidence>
<dbReference type="GO" id="GO:0006825">
    <property type="term" value="P:copper ion transport"/>
    <property type="evidence" value="ECO:0007669"/>
    <property type="project" value="InterPro"/>
</dbReference>
<evidence type="ECO:0000256" key="1">
    <source>
        <dbReference type="ARBA" id="ARBA00004651"/>
    </source>
</evidence>
<keyword evidence="10" id="KW-0997">Cell inner membrane</keyword>
<feature type="transmembrane region" description="Helical" evidence="10">
    <location>
        <begin position="81"/>
        <end position="108"/>
    </location>
</feature>
<dbReference type="InterPro" id="IPR036249">
    <property type="entry name" value="Thioredoxin-like_sf"/>
</dbReference>
<dbReference type="InterPro" id="IPR008457">
    <property type="entry name" value="Cu-R_CopD_dom"/>
</dbReference>
<dbReference type="Pfam" id="PF00034">
    <property type="entry name" value="Cytochrom_C"/>
    <property type="match status" value="1"/>
</dbReference>
<keyword evidence="5 9" id="KW-0479">Metal-binding</keyword>
<dbReference type="AlphaFoldDB" id="A0A1H9JCH9"/>
<evidence type="ECO:0000256" key="6">
    <source>
        <dbReference type="ARBA" id="ARBA00022989"/>
    </source>
</evidence>
<evidence type="ECO:0000256" key="5">
    <source>
        <dbReference type="ARBA" id="ARBA00022723"/>
    </source>
</evidence>
<feature type="transmembrane region" description="Helical" evidence="10">
    <location>
        <begin position="43"/>
        <end position="61"/>
    </location>
</feature>
<feature type="transmembrane region" description="Helical" evidence="10">
    <location>
        <begin position="270"/>
        <end position="293"/>
    </location>
</feature>
<keyword evidence="3 9" id="KW-0349">Heme</keyword>
<evidence type="ECO:0000256" key="10">
    <source>
        <dbReference type="RuleBase" id="RU369037"/>
    </source>
</evidence>
<sequence length="652" mass="71164">MEVLGALLRAAEQMALALIMGGAAFLLFCRSRAPHSLPAPQRLLLPFWLLHLLCAALAFLMRAAQLGDGAGHGLELTQMTAYAWGTHVGRVAMLKLAVASTLGLPLAVASRAGEARQQRIALLAALLIAAIVTALGPLAGHAAADEARRWLLALHMLHLLAVSLWIGGLPFWIAEVFRVQAGRETLAGLRITLSRFSRLAMSCMLLLAASGLAVAWTYIDTQGDLFGTRYGRLLCAKLLLLGAVLLIANRLRRKFLPALAAGSARVRLPWAARWASIELLLATTIVLLAAFLAQSTPANHEPAWWPFSRRVSLAASWLVPGTPLLVMAALAITALSLLALALLRGQPRWRWPLLLLAVAGGGAALWQLSVPAYPDTYRRSTVPYLTVSIDEGMRHFSEQCTPCHGPGGLGDGALGKTLPRRPANLSEPHTALHTSGDMFWWLTHGIAESGMPGFATRLDEQARWDTINFLRAFSQGFQSRVLDTSVLAGSPWLGAPNFYFEDGSGRERELKDYRESRNVLLVFPPRGEAAQARAQQLADWAPRLRAAGLEILLVSTQAGPLQGLQLLRDDGGEIRRAYDLLSRTIRNRGDGLQLGMQREHMEFLIDRFGYIRARWIPGESAAGWENPAALLPQVQALYREPRILPPPDDHVH</sequence>
<gene>
    <name evidence="12" type="ORF">SAMN04488038_111106</name>
</gene>
<evidence type="ECO:0000313" key="12">
    <source>
        <dbReference type="EMBL" id="SEQ84604.1"/>
    </source>
</evidence>
<feature type="transmembrane region" description="Helical" evidence="10">
    <location>
        <begin position="313"/>
        <end position="341"/>
    </location>
</feature>
<dbReference type="Proteomes" id="UP000199233">
    <property type="component" value="Unassembled WGS sequence"/>
</dbReference>
<evidence type="ECO:0000256" key="7">
    <source>
        <dbReference type="ARBA" id="ARBA00023004"/>
    </source>
</evidence>
<dbReference type="InterPro" id="IPR009056">
    <property type="entry name" value="Cyt_c-like_dom"/>
</dbReference>
<proteinExistence type="inferred from homology"/>
<keyword evidence="10" id="KW-0186">Copper</keyword>
<dbReference type="EMBL" id="FOFS01000011">
    <property type="protein sequence ID" value="SEQ84604.1"/>
    <property type="molecule type" value="Genomic_DNA"/>
</dbReference>
<feature type="transmembrane region" description="Helical" evidence="10">
    <location>
        <begin position="120"/>
        <end position="144"/>
    </location>
</feature>
<dbReference type="Pfam" id="PF05425">
    <property type="entry name" value="CopD"/>
    <property type="match status" value="1"/>
</dbReference>
<organism evidence="12 13">
    <name type="scientific">Solimonas aquatica</name>
    <dbReference type="NCBI Taxonomy" id="489703"/>
    <lineage>
        <taxon>Bacteria</taxon>
        <taxon>Pseudomonadati</taxon>
        <taxon>Pseudomonadota</taxon>
        <taxon>Gammaproteobacteria</taxon>
        <taxon>Nevskiales</taxon>
        <taxon>Nevskiaceae</taxon>
        <taxon>Solimonas</taxon>
    </lineage>
</organism>
<dbReference type="InterPro" id="IPR036909">
    <property type="entry name" value="Cyt_c-like_dom_sf"/>
</dbReference>
<comment type="caution">
    <text evidence="10">Lacks conserved residue(s) required for the propagation of feature annotation.</text>
</comment>
<dbReference type="InterPro" id="IPR032694">
    <property type="entry name" value="CopC/D"/>
</dbReference>
<dbReference type="PANTHER" id="PTHR34820:SF4">
    <property type="entry name" value="INNER MEMBRANE PROTEIN YEBZ"/>
    <property type="match status" value="1"/>
</dbReference>
<keyword evidence="2 10" id="KW-1003">Cell membrane</keyword>
<dbReference type="PANTHER" id="PTHR34820">
    <property type="entry name" value="INNER MEMBRANE PROTEIN YEBZ"/>
    <property type="match status" value="1"/>
</dbReference>
<dbReference type="Gene3D" id="3.40.30.10">
    <property type="entry name" value="Glutaredoxin"/>
    <property type="match status" value="1"/>
</dbReference>
<feature type="transmembrane region" description="Helical" evidence="10">
    <location>
        <begin position="150"/>
        <end position="173"/>
    </location>
</feature>
<feature type="transmembrane region" description="Helical" evidence="10">
    <location>
        <begin position="231"/>
        <end position="249"/>
    </location>
</feature>
<keyword evidence="8 10" id="KW-0472">Membrane</keyword>
<dbReference type="GO" id="GO:0046872">
    <property type="term" value="F:metal ion binding"/>
    <property type="evidence" value="ECO:0007669"/>
    <property type="project" value="UniProtKB-KW"/>
</dbReference>
<dbReference type="GO" id="GO:0046688">
    <property type="term" value="P:response to copper ion"/>
    <property type="evidence" value="ECO:0007669"/>
    <property type="project" value="UniProtKB-UniRule"/>
</dbReference>
<dbReference type="Gene3D" id="1.10.760.10">
    <property type="entry name" value="Cytochrome c-like domain"/>
    <property type="match status" value="1"/>
</dbReference>
<comment type="function">
    <text evidence="10">Involved in copper resistance.</text>
</comment>
<reference evidence="12 13" key="1">
    <citation type="submission" date="2016-10" db="EMBL/GenBank/DDBJ databases">
        <authorList>
            <person name="de Groot N.N."/>
        </authorList>
    </citation>
    <scope>NUCLEOTIDE SEQUENCE [LARGE SCALE GENOMIC DNA]</scope>
    <source>
        <strain evidence="12 13">DSM 25927</strain>
    </source>
</reference>
<dbReference type="GO" id="GO:0009055">
    <property type="term" value="F:electron transfer activity"/>
    <property type="evidence" value="ECO:0007669"/>
    <property type="project" value="InterPro"/>
</dbReference>
<evidence type="ECO:0000256" key="4">
    <source>
        <dbReference type="ARBA" id="ARBA00022692"/>
    </source>
</evidence>
<evidence type="ECO:0000256" key="9">
    <source>
        <dbReference type="PROSITE-ProRule" id="PRU00433"/>
    </source>
</evidence>
<dbReference type="GO" id="GO:0020037">
    <property type="term" value="F:heme binding"/>
    <property type="evidence" value="ECO:0007669"/>
    <property type="project" value="InterPro"/>
</dbReference>
<dbReference type="GO" id="GO:0005886">
    <property type="term" value="C:plasma membrane"/>
    <property type="evidence" value="ECO:0007669"/>
    <property type="project" value="UniProtKB-SubCell"/>
</dbReference>
<evidence type="ECO:0000256" key="8">
    <source>
        <dbReference type="ARBA" id="ARBA00023136"/>
    </source>
</evidence>
<comment type="subcellular location">
    <subcellularLocation>
        <location evidence="10">Cell inner membrane</location>
        <topology evidence="10">Multi-pass membrane protein</topology>
    </subcellularLocation>
    <subcellularLocation>
        <location evidence="1">Cell membrane</location>
        <topology evidence="1">Multi-pass membrane protein</topology>
    </subcellularLocation>
</comment>